<dbReference type="AlphaFoldDB" id="A0A0L0SYH5"/>
<keyword evidence="1" id="KW-1133">Transmembrane helix</keyword>
<evidence type="ECO:0000256" key="1">
    <source>
        <dbReference type="SAM" id="Phobius"/>
    </source>
</evidence>
<keyword evidence="1" id="KW-0812">Transmembrane</keyword>
<dbReference type="Proteomes" id="UP000054350">
    <property type="component" value="Unassembled WGS sequence"/>
</dbReference>
<dbReference type="EMBL" id="GG745353">
    <property type="protein sequence ID" value="KNE67593.1"/>
    <property type="molecule type" value="Genomic_DNA"/>
</dbReference>
<evidence type="ECO:0000313" key="2">
    <source>
        <dbReference type="EMBL" id="KNE67593.1"/>
    </source>
</evidence>
<dbReference type="VEuPathDB" id="FungiDB:AMAG_12044"/>
<protein>
    <submittedName>
        <fullName evidence="2">Uncharacterized protein</fullName>
    </submittedName>
</protein>
<feature type="transmembrane region" description="Helical" evidence="1">
    <location>
        <begin position="123"/>
        <end position="141"/>
    </location>
</feature>
<feature type="transmembrane region" description="Helical" evidence="1">
    <location>
        <begin position="73"/>
        <end position="91"/>
    </location>
</feature>
<gene>
    <name evidence="2" type="ORF">AMAG_12044</name>
</gene>
<feature type="transmembrane region" description="Helical" evidence="1">
    <location>
        <begin position="97"/>
        <end position="116"/>
    </location>
</feature>
<organism evidence="2 3">
    <name type="scientific">Allomyces macrogynus (strain ATCC 38327)</name>
    <name type="common">Allomyces javanicus var. macrogynus</name>
    <dbReference type="NCBI Taxonomy" id="578462"/>
    <lineage>
        <taxon>Eukaryota</taxon>
        <taxon>Fungi</taxon>
        <taxon>Fungi incertae sedis</taxon>
        <taxon>Blastocladiomycota</taxon>
        <taxon>Blastocladiomycetes</taxon>
        <taxon>Blastocladiales</taxon>
        <taxon>Blastocladiaceae</taxon>
        <taxon>Allomyces</taxon>
    </lineage>
</organism>
<evidence type="ECO:0000313" key="3">
    <source>
        <dbReference type="Proteomes" id="UP000054350"/>
    </source>
</evidence>
<dbReference type="OrthoDB" id="2153608at2759"/>
<reference evidence="2 3" key="1">
    <citation type="submission" date="2009-11" db="EMBL/GenBank/DDBJ databases">
        <title>Annotation of Allomyces macrogynus ATCC 38327.</title>
        <authorList>
            <consortium name="The Broad Institute Genome Sequencing Platform"/>
            <person name="Russ C."/>
            <person name="Cuomo C."/>
            <person name="Burger G."/>
            <person name="Gray M.W."/>
            <person name="Holland P.W.H."/>
            <person name="King N."/>
            <person name="Lang F.B.F."/>
            <person name="Roger A.J."/>
            <person name="Ruiz-Trillo I."/>
            <person name="Young S.K."/>
            <person name="Zeng Q."/>
            <person name="Gargeya S."/>
            <person name="Fitzgerald M."/>
            <person name="Haas B."/>
            <person name="Abouelleil A."/>
            <person name="Alvarado L."/>
            <person name="Arachchi H.M."/>
            <person name="Berlin A."/>
            <person name="Chapman S.B."/>
            <person name="Gearin G."/>
            <person name="Goldberg J."/>
            <person name="Griggs A."/>
            <person name="Gujja S."/>
            <person name="Hansen M."/>
            <person name="Heiman D."/>
            <person name="Howarth C."/>
            <person name="Larimer J."/>
            <person name="Lui A."/>
            <person name="MacDonald P.J.P."/>
            <person name="McCowen C."/>
            <person name="Montmayeur A."/>
            <person name="Murphy C."/>
            <person name="Neiman D."/>
            <person name="Pearson M."/>
            <person name="Priest M."/>
            <person name="Roberts A."/>
            <person name="Saif S."/>
            <person name="Shea T."/>
            <person name="Sisk P."/>
            <person name="Stolte C."/>
            <person name="Sykes S."/>
            <person name="Wortman J."/>
            <person name="Nusbaum C."/>
            <person name="Birren B."/>
        </authorList>
    </citation>
    <scope>NUCLEOTIDE SEQUENCE [LARGE SCALE GENOMIC DNA]</scope>
    <source>
        <strain evidence="2 3">ATCC 38327</strain>
    </source>
</reference>
<keyword evidence="1" id="KW-0472">Membrane</keyword>
<feature type="transmembrane region" description="Helical" evidence="1">
    <location>
        <begin position="6"/>
        <end position="23"/>
    </location>
</feature>
<keyword evidence="3" id="KW-1185">Reference proteome</keyword>
<proteinExistence type="predicted"/>
<accession>A0A0L0SYH5</accession>
<sequence>MWIAAFTMLIVWMTMLLLLYLVAGPKTKKPAASMASARNVEGRPITEVTTVDVYEETNTWEARFKRAVRAARLNFILLLAACVITALGYGPSGGTVALQWIAFAIGALWVLVELFSNSHWLRLLWAVCIFPLIVIIWGLAFRRFGDQDNRSV</sequence>
<name>A0A0L0SYH5_ALLM3</name>
<reference evidence="3" key="2">
    <citation type="submission" date="2009-11" db="EMBL/GenBank/DDBJ databases">
        <title>The Genome Sequence of Allomyces macrogynus strain ATCC 38327.</title>
        <authorList>
            <consortium name="The Broad Institute Genome Sequencing Platform"/>
            <person name="Russ C."/>
            <person name="Cuomo C."/>
            <person name="Shea T."/>
            <person name="Young S.K."/>
            <person name="Zeng Q."/>
            <person name="Koehrsen M."/>
            <person name="Haas B."/>
            <person name="Borodovsky M."/>
            <person name="Guigo R."/>
            <person name="Alvarado L."/>
            <person name="Berlin A."/>
            <person name="Borenstein D."/>
            <person name="Chen Z."/>
            <person name="Engels R."/>
            <person name="Freedman E."/>
            <person name="Gellesch M."/>
            <person name="Goldberg J."/>
            <person name="Griggs A."/>
            <person name="Gujja S."/>
            <person name="Heiman D."/>
            <person name="Hepburn T."/>
            <person name="Howarth C."/>
            <person name="Jen D."/>
            <person name="Larson L."/>
            <person name="Lewis B."/>
            <person name="Mehta T."/>
            <person name="Park D."/>
            <person name="Pearson M."/>
            <person name="Roberts A."/>
            <person name="Saif S."/>
            <person name="Shenoy N."/>
            <person name="Sisk P."/>
            <person name="Stolte C."/>
            <person name="Sykes S."/>
            <person name="Walk T."/>
            <person name="White J."/>
            <person name="Yandava C."/>
            <person name="Burger G."/>
            <person name="Gray M.W."/>
            <person name="Holland P.W.H."/>
            <person name="King N."/>
            <person name="Lang F.B.F."/>
            <person name="Roger A.J."/>
            <person name="Ruiz-Trillo I."/>
            <person name="Lander E."/>
            <person name="Nusbaum C."/>
        </authorList>
    </citation>
    <scope>NUCLEOTIDE SEQUENCE [LARGE SCALE GENOMIC DNA]</scope>
    <source>
        <strain evidence="3">ATCC 38327</strain>
    </source>
</reference>